<reference evidence="8 9" key="1">
    <citation type="journal article" date="2021" name="bioRxiv">
        <title>The Gossypium anomalum genome as a resource for cotton improvement and evolutionary analysis of hybrid incompatibility.</title>
        <authorList>
            <person name="Grover C.E."/>
            <person name="Yuan D."/>
            <person name="Arick M.A."/>
            <person name="Miller E.R."/>
            <person name="Hu G."/>
            <person name="Peterson D.G."/>
            <person name="Wendel J.F."/>
            <person name="Udall J.A."/>
        </authorList>
    </citation>
    <scope>NUCLEOTIDE SEQUENCE [LARGE SCALE GENOMIC DNA]</scope>
    <source>
        <strain evidence="8">JFW-Udall</strain>
        <tissue evidence="8">Leaf</tissue>
    </source>
</reference>
<dbReference type="InterPro" id="IPR005691">
    <property type="entry name" value="Tic20"/>
</dbReference>
<comment type="subcellular location">
    <subcellularLocation>
        <location evidence="1">Plastid</location>
        <location evidence="1">Chloroplast inner membrane</location>
        <topology evidence="1">Multi-pass membrane protein</topology>
    </subcellularLocation>
    <subcellularLocation>
        <location evidence="7">Plastid</location>
        <location evidence="7">Chloroplast membrane</location>
        <topology evidence="7">Multi-pass membrane protein</topology>
    </subcellularLocation>
</comment>
<dbReference type="OrthoDB" id="414558at2759"/>
<evidence type="ECO:0000256" key="4">
    <source>
        <dbReference type="ARBA" id="ARBA00022780"/>
    </source>
</evidence>
<evidence type="ECO:0000256" key="3">
    <source>
        <dbReference type="ARBA" id="ARBA00022692"/>
    </source>
</evidence>
<name>A0A8J5YVV1_9ROSI</name>
<feature type="transmembrane region" description="Helical" evidence="7">
    <location>
        <begin position="131"/>
        <end position="153"/>
    </location>
</feature>
<evidence type="ECO:0000256" key="1">
    <source>
        <dbReference type="ARBA" id="ARBA00004478"/>
    </source>
</evidence>
<evidence type="ECO:0000256" key="6">
    <source>
        <dbReference type="ARBA" id="ARBA00023136"/>
    </source>
</evidence>
<dbReference type="EMBL" id="JAHUZN010000006">
    <property type="protein sequence ID" value="KAG8490097.1"/>
    <property type="molecule type" value="Genomic_DNA"/>
</dbReference>
<keyword evidence="7" id="KW-0150">Chloroplast</keyword>
<keyword evidence="6 7" id="KW-0472">Membrane</keyword>
<protein>
    <recommendedName>
        <fullName evidence="7">Protein TIC 20</fullName>
    </recommendedName>
</protein>
<keyword evidence="5 7" id="KW-1133">Transmembrane helix</keyword>
<gene>
    <name evidence="8" type="ORF">CXB51_015370</name>
</gene>
<feature type="transmembrane region" description="Helical" evidence="7">
    <location>
        <begin position="100"/>
        <end position="119"/>
    </location>
</feature>
<evidence type="ECO:0000256" key="5">
    <source>
        <dbReference type="ARBA" id="ARBA00022989"/>
    </source>
</evidence>
<dbReference type="AlphaFoldDB" id="A0A8J5YVV1"/>
<dbReference type="PANTHER" id="PTHR33510:SF5">
    <property type="entry name" value="PROTEIN TIC 20-II, CHLOROPLASTIC"/>
    <property type="match status" value="1"/>
</dbReference>
<evidence type="ECO:0000313" key="8">
    <source>
        <dbReference type="EMBL" id="KAG8490097.1"/>
    </source>
</evidence>
<feature type="transmembrane region" description="Helical" evidence="7">
    <location>
        <begin position="165"/>
        <end position="185"/>
    </location>
</feature>
<comment type="function">
    <text evidence="7">Involved in protein precursor import into chloroplasts.</text>
</comment>
<comment type="caution">
    <text evidence="7">Lacks conserved residue(s) required for the propagation of feature annotation.</text>
</comment>
<dbReference type="PANTHER" id="PTHR33510">
    <property type="entry name" value="PROTEIN TIC 20-II, CHLOROPLASTIC"/>
    <property type="match status" value="1"/>
</dbReference>
<proteinExistence type="inferred from homology"/>
<keyword evidence="3 7" id="KW-0812">Transmembrane</keyword>
<evidence type="ECO:0000256" key="2">
    <source>
        <dbReference type="ARBA" id="ARBA00009596"/>
    </source>
</evidence>
<keyword evidence="4" id="KW-1001">Plastid inner membrane</keyword>
<sequence length="271" mass="29938">MAALCYSLPSLTLKPSPLNPKPYPNIPFLSHPKPNLRLPKKPTTTITCMSLNPTPATDRLISVAAYSLPFFNSLQYGRYLFIQYPQLGILFDPILPFLSLYKSVPYASFVAFFALYLGVVRNPSFSHYVRFNSMQAVTLDVLLVVPLLLTRILNPGRVGLGFKVMVWGHTGVFVFSCLCFVYGVVSSILGRTPYLPFVADAADCMGQLDLIVKNKLLVSKSNSTKLTESSFGLEPRDGVVASFDEYNNGHNLKPGQLHAGSMPERLISPIL</sequence>
<evidence type="ECO:0000256" key="7">
    <source>
        <dbReference type="RuleBase" id="RU367003"/>
    </source>
</evidence>
<evidence type="ECO:0000313" key="9">
    <source>
        <dbReference type="Proteomes" id="UP000701853"/>
    </source>
</evidence>
<dbReference type="Proteomes" id="UP000701853">
    <property type="component" value="Chromosome 6"/>
</dbReference>
<accession>A0A8J5YVV1</accession>
<keyword evidence="7" id="KW-0934">Plastid</keyword>
<dbReference type="GO" id="GO:0009706">
    <property type="term" value="C:chloroplast inner membrane"/>
    <property type="evidence" value="ECO:0007669"/>
    <property type="project" value="UniProtKB-SubCell"/>
</dbReference>
<comment type="similarity">
    <text evidence="2 7">Belongs to the Tic20 family.</text>
</comment>
<dbReference type="Pfam" id="PF16166">
    <property type="entry name" value="TIC20"/>
    <property type="match status" value="1"/>
</dbReference>
<organism evidence="8 9">
    <name type="scientific">Gossypium anomalum</name>
    <dbReference type="NCBI Taxonomy" id="47600"/>
    <lineage>
        <taxon>Eukaryota</taxon>
        <taxon>Viridiplantae</taxon>
        <taxon>Streptophyta</taxon>
        <taxon>Embryophyta</taxon>
        <taxon>Tracheophyta</taxon>
        <taxon>Spermatophyta</taxon>
        <taxon>Magnoliopsida</taxon>
        <taxon>eudicotyledons</taxon>
        <taxon>Gunneridae</taxon>
        <taxon>Pentapetalae</taxon>
        <taxon>rosids</taxon>
        <taxon>malvids</taxon>
        <taxon>Malvales</taxon>
        <taxon>Malvaceae</taxon>
        <taxon>Malvoideae</taxon>
        <taxon>Gossypium</taxon>
    </lineage>
</organism>
<keyword evidence="9" id="KW-1185">Reference proteome</keyword>
<comment type="caution">
    <text evidence="8">The sequence shown here is derived from an EMBL/GenBank/DDBJ whole genome shotgun (WGS) entry which is preliminary data.</text>
</comment>